<dbReference type="Proteomes" id="UP000309038">
    <property type="component" value="Unassembled WGS sequence"/>
</dbReference>
<reference evidence="1 2" key="1">
    <citation type="submission" date="2019-02" db="EMBL/GenBank/DDBJ databases">
        <title>Genome sequencing of the rare red list fungi Phlebia centrifuga.</title>
        <authorList>
            <person name="Buettner E."/>
            <person name="Kellner H."/>
        </authorList>
    </citation>
    <scope>NUCLEOTIDE SEQUENCE [LARGE SCALE GENOMIC DNA]</scope>
    <source>
        <strain evidence="1 2">DSM 108282</strain>
    </source>
</reference>
<evidence type="ECO:0000313" key="2">
    <source>
        <dbReference type="Proteomes" id="UP000309038"/>
    </source>
</evidence>
<protein>
    <submittedName>
        <fullName evidence="1">Uncharacterized protein</fullName>
    </submittedName>
</protein>
<organism evidence="1 2">
    <name type="scientific">Hermanssonia centrifuga</name>
    <dbReference type="NCBI Taxonomy" id="98765"/>
    <lineage>
        <taxon>Eukaryota</taxon>
        <taxon>Fungi</taxon>
        <taxon>Dikarya</taxon>
        <taxon>Basidiomycota</taxon>
        <taxon>Agaricomycotina</taxon>
        <taxon>Agaricomycetes</taxon>
        <taxon>Polyporales</taxon>
        <taxon>Meruliaceae</taxon>
        <taxon>Hermanssonia</taxon>
    </lineage>
</organism>
<accession>A0A4S4KGC9</accession>
<name>A0A4S4KGC9_9APHY</name>
<sequence length="595" mass="68078">MPMFRKSSIDAEYTDDNVMPKILNGVKMGEGDGTVSLLSLGAMCVEGWKRKRWNPAGMKVVTVEIGMAPKAPSLSMEYLDGLVGASSPENRYMITSPNVEFVPLPIWGTIKLRMRADGRFGIHDPVNCPQMFLYKHGHLAALLRKPDDLHDPITWKHSADKPAPLKANRMGAFSTEPTVVQKLLAIGLPVWFVRRSDQLPSTVVIKRMVTAANTAVIEMGLGPFPTEPIYHGLAGTEQHFSVLWRSTSHMLDIEHVLISDGFVEEAEGVVRSTHSHTNDCPYNRNLLSKSRTAKPPKIRGMDKFVIIEHVRVPQPVKTWSTALANVNRAITPANNWGYWLPEPHILVGPEGTDRARNCLRNWFWVREGWYYMLAHRALRFDPLPSKLWRDWLQHEPEKVKEYTKDTALTRRRTYVFNLFKEYFPEELRQLPSKDTIFWDNRRVVLPPSNATCRQIAWEVLEIAFRVELLELDRYLVPIDSNDNTGTELFRQEKIARIFPDAQPMRPVRLPTSCRGLAASHIEDRRDSLHALYEVVRRWPEVPPAIRDSGGVRNLNVARLESLERALATYYVQKFYEVSGRAATIPYHFPLSTPYD</sequence>
<dbReference type="EMBL" id="SGPJ01000185">
    <property type="protein sequence ID" value="THG97163.1"/>
    <property type="molecule type" value="Genomic_DNA"/>
</dbReference>
<gene>
    <name evidence="1" type="ORF">EW026_g4788</name>
</gene>
<evidence type="ECO:0000313" key="1">
    <source>
        <dbReference type="EMBL" id="THG97163.1"/>
    </source>
</evidence>
<dbReference type="AlphaFoldDB" id="A0A4S4KGC9"/>
<proteinExistence type="predicted"/>
<comment type="caution">
    <text evidence="1">The sequence shown here is derived from an EMBL/GenBank/DDBJ whole genome shotgun (WGS) entry which is preliminary data.</text>
</comment>
<keyword evidence="2" id="KW-1185">Reference proteome</keyword>